<feature type="binding site" evidence="11">
    <location>
        <position position="18"/>
    </location>
    <ligand>
        <name>Mg(2+)</name>
        <dbReference type="ChEBI" id="CHEBI:18420"/>
    </ligand>
</feature>
<feature type="binding site" evidence="11">
    <location>
        <position position="143"/>
    </location>
    <ligand>
        <name>Mg(2+)</name>
        <dbReference type="ChEBI" id="CHEBI:18420"/>
    </ligand>
</feature>
<feature type="site" description="Stabilizes the phosphoryl group" evidence="10">
    <location>
        <position position="60"/>
    </location>
</feature>
<dbReference type="RefSeq" id="WP_091720778.1">
    <property type="nucleotide sequence ID" value="NZ_FNHS01000018.1"/>
</dbReference>
<evidence type="ECO:0000256" key="7">
    <source>
        <dbReference type="PIRNR" id="PIRNR004682"/>
    </source>
</evidence>
<dbReference type="EMBL" id="FNHS01000018">
    <property type="protein sequence ID" value="SDO26407.1"/>
    <property type="molecule type" value="Genomic_DNA"/>
</dbReference>
<comment type="similarity">
    <text evidence="7">Belongs to the gmhB family.</text>
</comment>
<sequence>MTARHQRSDLGRRAAFFDRDGVINIDHGYVHTAEQLEFVAGAAAALRTCRDAGFLIFIVTNQSGIARGYYDEDALKRFHQHLCAELAAHDARVDDIRYCPHLEDAAIPAYRQACACRKPAPGMILDLAQTWSIDLTRSFMVGDKTSDMVAAAAAGVQGYQFHGGNLHDFVEAILKGSGV</sequence>
<keyword evidence="2 7" id="KW-0963">Cytoplasm</keyword>
<feature type="site" description="Contributes to substrate recognition" evidence="10">
    <location>
        <position position="117"/>
    </location>
</feature>
<comment type="cofactor">
    <cofactor evidence="11">
        <name>Mg(2+)</name>
        <dbReference type="ChEBI" id="CHEBI:18420"/>
    </cofactor>
</comment>
<evidence type="ECO:0000256" key="8">
    <source>
        <dbReference type="PIRSR" id="PIRSR004682-1"/>
    </source>
</evidence>
<accession>A0A1H0I4P8</accession>
<dbReference type="PIRSF" id="PIRSF004682">
    <property type="entry name" value="GmhB"/>
    <property type="match status" value="1"/>
</dbReference>
<dbReference type="Proteomes" id="UP000198704">
    <property type="component" value="Unassembled WGS sequence"/>
</dbReference>
<dbReference type="GO" id="GO:0016791">
    <property type="term" value="F:phosphatase activity"/>
    <property type="evidence" value="ECO:0007669"/>
    <property type="project" value="InterPro"/>
</dbReference>
<dbReference type="InterPro" id="IPR006549">
    <property type="entry name" value="HAD-SF_hydro_IIIA"/>
</dbReference>
<feature type="binding site" evidence="9">
    <location>
        <position position="144"/>
    </location>
    <ligand>
        <name>substrate</name>
    </ligand>
</feature>
<dbReference type="InterPro" id="IPR006543">
    <property type="entry name" value="Histidinol-phos"/>
</dbReference>
<evidence type="ECO:0000256" key="3">
    <source>
        <dbReference type="ARBA" id="ARBA00022723"/>
    </source>
</evidence>
<evidence type="ECO:0000256" key="11">
    <source>
        <dbReference type="PIRSR" id="PIRSR004682-4"/>
    </source>
</evidence>
<keyword evidence="11" id="KW-0460">Magnesium</keyword>
<dbReference type="InterPro" id="IPR023214">
    <property type="entry name" value="HAD_sf"/>
</dbReference>
<keyword evidence="3 11" id="KW-0479">Metal-binding</keyword>
<evidence type="ECO:0000313" key="13">
    <source>
        <dbReference type="Proteomes" id="UP000198704"/>
    </source>
</evidence>
<dbReference type="Pfam" id="PF13242">
    <property type="entry name" value="Hydrolase_like"/>
    <property type="match status" value="1"/>
</dbReference>
<organism evidence="12 13">
    <name type="scientific">Methylobacterium phyllostachyos</name>
    <dbReference type="NCBI Taxonomy" id="582672"/>
    <lineage>
        <taxon>Bacteria</taxon>
        <taxon>Pseudomonadati</taxon>
        <taxon>Pseudomonadota</taxon>
        <taxon>Alphaproteobacteria</taxon>
        <taxon>Hyphomicrobiales</taxon>
        <taxon>Methylobacteriaceae</taxon>
        <taxon>Methylobacterium</taxon>
    </lineage>
</organism>
<dbReference type="InterPro" id="IPR004446">
    <property type="entry name" value="Heptose_bisP_phosphatase"/>
</dbReference>
<name>A0A1H0I4P8_9HYPH</name>
<dbReference type="OrthoDB" id="9814110at2"/>
<dbReference type="InterPro" id="IPR036412">
    <property type="entry name" value="HAD-like_sf"/>
</dbReference>
<feature type="binding site" evidence="11">
    <location>
        <position position="116"/>
    </location>
    <ligand>
        <name>Zn(2+)</name>
        <dbReference type="ChEBI" id="CHEBI:29105"/>
    </ligand>
</feature>
<feature type="binding site" evidence="9">
    <location>
        <begin position="26"/>
        <end position="29"/>
    </location>
    <ligand>
        <name>substrate</name>
    </ligand>
</feature>
<evidence type="ECO:0000256" key="6">
    <source>
        <dbReference type="ARBA" id="ARBA00031828"/>
    </source>
</evidence>
<dbReference type="Gene3D" id="3.40.50.1000">
    <property type="entry name" value="HAD superfamily/HAD-like"/>
    <property type="match status" value="1"/>
</dbReference>
<dbReference type="GO" id="GO:0005737">
    <property type="term" value="C:cytoplasm"/>
    <property type="evidence" value="ECO:0007669"/>
    <property type="project" value="UniProtKB-SubCell"/>
</dbReference>
<proteinExistence type="inferred from homology"/>
<dbReference type="NCBIfam" id="TIGR00213">
    <property type="entry name" value="GmhB_yaeD"/>
    <property type="match status" value="1"/>
</dbReference>
<keyword evidence="13" id="KW-1185">Reference proteome</keyword>
<feature type="binding site" evidence="9">
    <location>
        <begin position="18"/>
        <end position="20"/>
    </location>
    <ligand>
        <name>substrate</name>
    </ligand>
</feature>
<feature type="binding site" evidence="11">
    <location>
        <position position="101"/>
    </location>
    <ligand>
        <name>Zn(2+)</name>
        <dbReference type="ChEBI" id="CHEBI:29105"/>
    </ligand>
</feature>
<dbReference type="GO" id="GO:0046872">
    <property type="term" value="F:metal ion binding"/>
    <property type="evidence" value="ECO:0007669"/>
    <property type="project" value="UniProtKB-KW"/>
</dbReference>
<evidence type="ECO:0000256" key="10">
    <source>
        <dbReference type="PIRSR" id="PIRSR004682-3"/>
    </source>
</evidence>
<feature type="site" description="Stabilizes the phosphoryl group" evidence="10">
    <location>
        <position position="118"/>
    </location>
</feature>
<evidence type="ECO:0000256" key="1">
    <source>
        <dbReference type="ARBA" id="ARBA00004496"/>
    </source>
</evidence>
<keyword evidence="5 7" id="KW-0119">Carbohydrate metabolism</keyword>
<dbReference type="SUPFAM" id="SSF56784">
    <property type="entry name" value="HAD-like"/>
    <property type="match status" value="1"/>
</dbReference>
<dbReference type="NCBIfam" id="TIGR01656">
    <property type="entry name" value="Histidinol-ppas"/>
    <property type="match status" value="1"/>
</dbReference>
<evidence type="ECO:0000256" key="5">
    <source>
        <dbReference type="ARBA" id="ARBA00023277"/>
    </source>
</evidence>
<feature type="binding site" evidence="11">
    <location>
        <position position="99"/>
    </location>
    <ligand>
        <name>Zn(2+)</name>
        <dbReference type="ChEBI" id="CHEBI:29105"/>
    </ligand>
</feature>
<protein>
    <recommendedName>
        <fullName evidence="6 7">D,D-heptose 1,7-bisphosphate phosphatase</fullName>
        <ecNumber evidence="7">3.1.3.-</ecNumber>
    </recommendedName>
</protein>
<dbReference type="PANTHER" id="PTHR42891">
    <property type="entry name" value="D-GLYCERO-BETA-D-MANNO-HEPTOSE-1,7-BISPHOSPHATE 7-PHOSPHATASE"/>
    <property type="match status" value="1"/>
</dbReference>
<reference evidence="13" key="1">
    <citation type="submission" date="2016-10" db="EMBL/GenBank/DDBJ databases">
        <authorList>
            <person name="Varghese N."/>
            <person name="Submissions S."/>
        </authorList>
    </citation>
    <scope>NUCLEOTIDE SEQUENCE [LARGE SCALE GENOMIC DNA]</scope>
    <source>
        <strain evidence="13">BL47</strain>
    </source>
</reference>
<feature type="active site" description="Nucleophile" evidence="8">
    <location>
        <position position="18"/>
    </location>
</feature>
<dbReference type="CDD" id="cd07503">
    <property type="entry name" value="HAD_HisB-N"/>
    <property type="match status" value="1"/>
</dbReference>
<feature type="binding site" evidence="9">
    <location>
        <begin position="117"/>
        <end position="118"/>
    </location>
    <ligand>
        <name>substrate</name>
    </ligand>
</feature>
<keyword evidence="4 7" id="KW-0378">Hydrolase</keyword>
<feature type="binding site" evidence="11">
    <location>
        <position position="144"/>
    </location>
    <ligand>
        <name>Mg(2+)</name>
        <dbReference type="ChEBI" id="CHEBI:18420"/>
    </ligand>
</feature>
<feature type="binding site" evidence="11">
    <location>
        <position position="114"/>
    </location>
    <ligand>
        <name>Zn(2+)</name>
        <dbReference type="ChEBI" id="CHEBI:29105"/>
    </ligand>
</feature>
<comment type="subcellular location">
    <subcellularLocation>
        <location evidence="1 7">Cytoplasm</location>
    </subcellularLocation>
</comment>
<dbReference type="GO" id="GO:0005975">
    <property type="term" value="P:carbohydrate metabolic process"/>
    <property type="evidence" value="ECO:0007669"/>
    <property type="project" value="InterPro"/>
</dbReference>
<evidence type="ECO:0000256" key="2">
    <source>
        <dbReference type="ARBA" id="ARBA00022490"/>
    </source>
</evidence>
<dbReference type="AlphaFoldDB" id="A0A1H0I4P8"/>
<feature type="active site" description="Proton donor" evidence="8">
    <location>
        <position position="20"/>
    </location>
</feature>
<dbReference type="EC" id="3.1.3.-" evidence="7"/>
<dbReference type="NCBIfam" id="TIGR01662">
    <property type="entry name" value="HAD-SF-IIIA"/>
    <property type="match status" value="1"/>
</dbReference>
<keyword evidence="11" id="KW-0862">Zinc</keyword>
<feature type="binding site" evidence="11">
    <location>
        <position position="20"/>
    </location>
    <ligand>
        <name>Mg(2+)</name>
        <dbReference type="ChEBI" id="CHEBI:18420"/>
    </ligand>
</feature>
<dbReference type="STRING" id="582672.SAMN05216360_1187"/>
<evidence type="ECO:0000256" key="4">
    <source>
        <dbReference type="ARBA" id="ARBA00022801"/>
    </source>
</evidence>
<evidence type="ECO:0000256" key="9">
    <source>
        <dbReference type="PIRSR" id="PIRSR004682-2"/>
    </source>
</evidence>
<comment type="cofactor">
    <cofactor evidence="11">
        <name>Zn(2+)</name>
        <dbReference type="ChEBI" id="CHEBI:29105"/>
    </cofactor>
</comment>
<feature type="binding site" evidence="9">
    <location>
        <begin position="60"/>
        <end position="63"/>
    </location>
    <ligand>
        <name>substrate</name>
    </ligand>
</feature>
<gene>
    <name evidence="12" type="ORF">SAMN05216360_1187</name>
</gene>
<dbReference type="PANTHER" id="PTHR42891:SF1">
    <property type="entry name" value="D-GLYCERO-BETA-D-MANNO-HEPTOSE-1,7-BISPHOSPHATE 7-PHOSPHATASE"/>
    <property type="match status" value="1"/>
</dbReference>
<evidence type="ECO:0000313" key="12">
    <source>
        <dbReference type="EMBL" id="SDO26407.1"/>
    </source>
</evidence>